<dbReference type="EMBL" id="JAVREH010000022">
    <property type="protein sequence ID" value="MDT0262764.1"/>
    <property type="molecule type" value="Genomic_DNA"/>
</dbReference>
<proteinExistence type="predicted"/>
<evidence type="ECO:0000313" key="2">
    <source>
        <dbReference type="EMBL" id="MDT0262764.1"/>
    </source>
</evidence>
<feature type="compositionally biased region" description="Basic residues" evidence="1">
    <location>
        <begin position="171"/>
        <end position="181"/>
    </location>
</feature>
<comment type="caution">
    <text evidence="2">The sequence shown here is derived from an EMBL/GenBank/DDBJ whole genome shotgun (WGS) entry which is preliminary data.</text>
</comment>
<accession>A0ABU2JDI8</accession>
<evidence type="ECO:0000313" key="3">
    <source>
        <dbReference type="Proteomes" id="UP001183176"/>
    </source>
</evidence>
<dbReference type="Proteomes" id="UP001183176">
    <property type="component" value="Unassembled WGS sequence"/>
</dbReference>
<reference evidence="3" key="1">
    <citation type="submission" date="2023-07" db="EMBL/GenBank/DDBJ databases">
        <title>30 novel species of actinomycetes from the DSMZ collection.</title>
        <authorList>
            <person name="Nouioui I."/>
        </authorList>
    </citation>
    <scope>NUCLEOTIDE SEQUENCE [LARGE SCALE GENOMIC DNA]</scope>
    <source>
        <strain evidence="3">DSM 44399</strain>
    </source>
</reference>
<dbReference type="RefSeq" id="WP_311423910.1">
    <property type="nucleotide sequence ID" value="NZ_JAVREH010000022.1"/>
</dbReference>
<evidence type="ECO:0000256" key="1">
    <source>
        <dbReference type="SAM" id="MobiDB-lite"/>
    </source>
</evidence>
<organism evidence="2 3">
    <name type="scientific">Jatrophihabitans lederbergiae</name>
    <dbReference type="NCBI Taxonomy" id="3075547"/>
    <lineage>
        <taxon>Bacteria</taxon>
        <taxon>Bacillati</taxon>
        <taxon>Actinomycetota</taxon>
        <taxon>Actinomycetes</taxon>
        <taxon>Jatrophihabitantales</taxon>
        <taxon>Jatrophihabitantaceae</taxon>
        <taxon>Jatrophihabitans</taxon>
    </lineage>
</organism>
<feature type="region of interest" description="Disordered" evidence="1">
    <location>
        <begin position="156"/>
        <end position="203"/>
    </location>
</feature>
<gene>
    <name evidence="2" type="ORF">RM423_15310</name>
</gene>
<feature type="compositionally biased region" description="Low complexity" evidence="1">
    <location>
        <begin position="186"/>
        <end position="197"/>
    </location>
</feature>
<sequence length="221" mass="23466">MAAGVPSLTDSGVEAAVLLSQAYERLRTVLLALSGVSLLRSLRIVEVGEMSGVVAMAGVELAECRRLLGSNALSRADFTAARAEQLQLGLTALADEVERIAKDGHGDLCYAVLDSVRRRLARSALPAAGMRHFSSVSCSGYSSYMDGIAHHGDGHWHTHAHHDGTGNANSHHPREHAHHPHRADDGGLPLHPGGALAHGDRPAHSHDAMLVTAHWQAQPAR</sequence>
<evidence type="ECO:0008006" key="4">
    <source>
        <dbReference type="Google" id="ProtNLM"/>
    </source>
</evidence>
<keyword evidence="3" id="KW-1185">Reference proteome</keyword>
<protein>
    <recommendedName>
        <fullName evidence="4">DUF222 domain-containing protein</fullName>
    </recommendedName>
</protein>
<name>A0ABU2JDI8_9ACTN</name>